<evidence type="ECO:0000313" key="5">
    <source>
        <dbReference type="Proteomes" id="UP000246085"/>
    </source>
</evidence>
<dbReference type="Proteomes" id="UP000246085">
    <property type="component" value="Chromosome BRAD3257"/>
</dbReference>
<dbReference type="EMBL" id="LS398110">
    <property type="protein sequence ID" value="SPP97065.1"/>
    <property type="molecule type" value="Genomic_DNA"/>
</dbReference>
<protein>
    <recommendedName>
        <fullName evidence="2">histidine kinase</fullName>
        <ecNumber evidence="2">2.7.13.3</ecNumber>
    </recommendedName>
</protein>
<feature type="domain" description="Signal transduction histidine kinase dimerisation/phosphoacceptor" evidence="3">
    <location>
        <begin position="29"/>
        <end position="99"/>
    </location>
</feature>
<evidence type="ECO:0000259" key="3">
    <source>
        <dbReference type="SMART" id="SM00388"/>
    </source>
</evidence>
<comment type="catalytic activity">
    <reaction evidence="1">
        <text>ATP + protein L-histidine = ADP + protein N-phospho-L-histidine.</text>
        <dbReference type="EC" id="2.7.13.3"/>
    </reaction>
</comment>
<name>A0A2U3Q6K1_9BRAD</name>
<dbReference type="GO" id="GO:0000155">
    <property type="term" value="F:phosphorelay sensor kinase activity"/>
    <property type="evidence" value="ECO:0007669"/>
    <property type="project" value="InterPro"/>
</dbReference>
<dbReference type="Gene3D" id="1.10.287.130">
    <property type="match status" value="1"/>
</dbReference>
<dbReference type="SMART" id="SM00388">
    <property type="entry name" value="HisKA"/>
    <property type="match status" value="1"/>
</dbReference>
<evidence type="ECO:0000256" key="2">
    <source>
        <dbReference type="ARBA" id="ARBA00012438"/>
    </source>
</evidence>
<dbReference type="Pfam" id="PF00512">
    <property type="entry name" value="HisKA"/>
    <property type="match status" value="1"/>
</dbReference>
<dbReference type="InterPro" id="IPR003661">
    <property type="entry name" value="HisK_dim/P_dom"/>
</dbReference>
<gene>
    <name evidence="4" type="ORF">BRAD3257_6151</name>
</gene>
<organism evidence="4 5">
    <name type="scientific">Bradyrhizobium vignae</name>
    <dbReference type="NCBI Taxonomy" id="1549949"/>
    <lineage>
        <taxon>Bacteria</taxon>
        <taxon>Pseudomonadati</taxon>
        <taxon>Pseudomonadota</taxon>
        <taxon>Alphaproteobacteria</taxon>
        <taxon>Hyphomicrobiales</taxon>
        <taxon>Nitrobacteraceae</taxon>
        <taxon>Bradyrhizobium</taxon>
    </lineage>
</organism>
<evidence type="ECO:0000256" key="1">
    <source>
        <dbReference type="ARBA" id="ARBA00000085"/>
    </source>
</evidence>
<sequence>MGDPFAASESERRYRQVQAELAHANRVVTMGQITGSIAHEVNQPITAAVIRAQAALRWLGREPPDLGEVRELLTQVVRNAARAGEVVGRIRDIIKKVPPGRTCWRSTARSAK</sequence>
<accession>A0A2U3Q6K1</accession>
<dbReference type="InterPro" id="IPR036097">
    <property type="entry name" value="HisK_dim/P_sf"/>
</dbReference>
<dbReference type="EC" id="2.7.13.3" evidence="2"/>
<dbReference type="KEGG" id="bvz:BRAD3257_6151"/>
<dbReference type="SUPFAM" id="SSF47384">
    <property type="entry name" value="Homodimeric domain of signal transducing histidine kinase"/>
    <property type="match status" value="1"/>
</dbReference>
<dbReference type="CDD" id="cd00082">
    <property type="entry name" value="HisKA"/>
    <property type="match status" value="1"/>
</dbReference>
<reference evidence="4 5" key="1">
    <citation type="submission" date="2018-03" db="EMBL/GenBank/DDBJ databases">
        <authorList>
            <person name="Gully D."/>
        </authorList>
    </citation>
    <scope>NUCLEOTIDE SEQUENCE [LARGE SCALE GENOMIC DNA]</scope>
    <source>
        <strain evidence="4">ORS3257</strain>
    </source>
</reference>
<proteinExistence type="predicted"/>
<evidence type="ECO:0000313" key="4">
    <source>
        <dbReference type="EMBL" id="SPP97065.1"/>
    </source>
</evidence>
<dbReference type="AlphaFoldDB" id="A0A2U3Q6K1"/>